<dbReference type="Gene3D" id="2.40.30.70">
    <property type="entry name" value="YaeB-like"/>
    <property type="match status" value="1"/>
</dbReference>
<evidence type="ECO:0000256" key="1">
    <source>
        <dbReference type="ARBA" id="ARBA00022691"/>
    </source>
</evidence>
<evidence type="ECO:0000259" key="3">
    <source>
        <dbReference type="PROSITE" id="PS51668"/>
    </source>
</evidence>
<keyword evidence="4" id="KW-0489">Methyltransferase</keyword>
<dbReference type="RefSeq" id="WP_099956819.1">
    <property type="nucleotide sequence ID" value="NZ_CP028843.1"/>
</dbReference>
<comment type="similarity">
    <text evidence="2">Belongs to the tRNA methyltransferase O family.</text>
</comment>
<keyword evidence="4" id="KW-0808">Transferase</keyword>
<dbReference type="InterPro" id="IPR036414">
    <property type="entry name" value="YaeB_N_sf"/>
</dbReference>
<dbReference type="GO" id="GO:0032259">
    <property type="term" value="P:methylation"/>
    <property type="evidence" value="ECO:0007669"/>
    <property type="project" value="UniProtKB-KW"/>
</dbReference>
<dbReference type="PANTHER" id="PTHR12818">
    <property type="entry name" value="TRNA (ADENINE(37)-N6)-METHYLTRANSFERASE"/>
    <property type="match status" value="1"/>
</dbReference>
<organism evidence="4 5">
    <name type="scientific">Methylobacterium currus</name>
    <dbReference type="NCBI Taxonomy" id="2051553"/>
    <lineage>
        <taxon>Bacteria</taxon>
        <taxon>Pseudomonadati</taxon>
        <taxon>Pseudomonadota</taxon>
        <taxon>Alphaproteobacteria</taxon>
        <taxon>Hyphomicrobiales</taxon>
        <taxon>Methylobacteriaceae</taxon>
        <taxon>Methylobacterium</taxon>
    </lineage>
</organism>
<keyword evidence="5" id="KW-1185">Reference proteome</keyword>
<dbReference type="OrthoDB" id="9804309at2"/>
<dbReference type="Proteomes" id="UP000244755">
    <property type="component" value="Chromosome 1"/>
</dbReference>
<dbReference type="AlphaFoldDB" id="A0A2R4WU94"/>
<dbReference type="PANTHER" id="PTHR12818:SF0">
    <property type="entry name" value="TRNA (ADENINE(37)-N6)-METHYLTRANSFERASE"/>
    <property type="match status" value="1"/>
</dbReference>
<name>A0A2R4WU94_9HYPH</name>
<proteinExistence type="inferred from homology"/>
<dbReference type="SUPFAM" id="SSF118196">
    <property type="entry name" value="YaeB-like"/>
    <property type="match status" value="1"/>
</dbReference>
<evidence type="ECO:0000313" key="5">
    <source>
        <dbReference type="Proteomes" id="UP000244755"/>
    </source>
</evidence>
<evidence type="ECO:0000313" key="4">
    <source>
        <dbReference type="EMBL" id="AWB25116.1"/>
    </source>
</evidence>
<keyword evidence="1" id="KW-0949">S-adenosyl-L-methionine</keyword>
<protein>
    <submittedName>
        <fullName evidence="4">tRNA (N6-threonylcarbamoyladenosine(37)-N6)-methyltransferase TrmO</fullName>
    </submittedName>
</protein>
<dbReference type="GO" id="GO:0008168">
    <property type="term" value="F:methyltransferase activity"/>
    <property type="evidence" value="ECO:0007669"/>
    <property type="project" value="UniProtKB-KW"/>
</dbReference>
<dbReference type="PROSITE" id="PS51668">
    <property type="entry name" value="TSAA_2"/>
    <property type="match status" value="1"/>
</dbReference>
<gene>
    <name evidence="4" type="primary">tsaA</name>
    <name evidence="4" type="ORF">DA075_26345</name>
</gene>
<dbReference type="InterPro" id="IPR040372">
    <property type="entry name" value="YaeB-like"/>
</dbReference>
<reference evidence="4 5" key="1">
    <citation type="submission" date="2018-04" db="EMBL/GenBank/DDBJ databases">
        <title>Methylobacterium sp. PR1016A genome.</title>
        <authorList>
            <person name="Park W."/>
        </authorList>
    </citation>
    <scope>NUCLEOTIDE SEQUENCE [LARGE SCALE GENOMIC DNA]</scope>
    <source>
        <strain evidence="4 5">PR1016A</strain>
    </source>
</reference>
<sequence>MTQADFGPRPGEESIALPEAFDAGLYFVGRVRTPWTERAECPRNSAQSDAVCTLEVDPRFAPGLRSLEGTTHLIVLYWMDRAPRNLVAQQPRHAPDSRGTFALRSPARPNPIAVSVVELLGIDGGTLRVRGLDCLDGTPLLDIKPYFASTDARPDARVGWREAERAAAVSGPAGGRAAP</sequence>
<accession>A0A2R4WU94</accession>
<dbReference type="Pfam" id="PF01980">
    <property type="entry name" value="TrmO_N"/>
    <property type="match status" value="1"/>
</dbReference>
<evidence type="ECO:0000256" key="2">
    <source>
        <dbReference type="ARBA" id="ARBA00033753"/>
    </source>
</evidence>
<dbReference type="InterPro" id="IPR023370">
    <property type="entry name" value="TrmO-like_N"/>
</dbReference>
<feature type="domain" description="TsaA-like" evidence="3">
    <location>
        <begin position="25"/>
        <end position="155"/>
    </location>
</feature>
<dbReference type="EMBL" id="CP028843">
    <property type="protein sequence ID" value="AWB25116.1"/>
    <property type="molecule type" value="Genomic_DNA"/>
</dbReference>
<dbReference type="KEGG" id="mee:DA075_26345"/>
<dbReference type="InterPro" id="IPR036413">
    <property type="entry name" value="YaeB-like_sf"/>
</dbReference>
<dbReference type="NCBIfam" id="TIGR00104">
    <property type="entry name" value="tRNA_TsaA"/>
    <property type="match status" value="1"/>
</dbReference>
<dbReference type="CDD" id="cd09281">
    <property type="entry name" value="UPF0066"/>
    <property type="match status" value="1"/>
</dbReference>